<organism evidence="2 3">
    <name type="scientific">Tropilaelaps mercedesae</name>
    <dbReference type="NCBI Taxonomy" id="418985"/>
    <lineage>
        <taxon>Eukaryota</taxon>
        <taxon>Metazoa</taxon>
        <taxon>Ecdysozoa</taxon>
        <taxon>Arthropoda</taxon>
        <taxon>Chelicerata</taxon>
        <taxon>Arachnida</taxon>
        <taxon>Acari</taxon>
        <taxon>Parasitiformes</taxon>
        <taxon>Mesostigmata</taxon>
        <taxon>Gamasina</taxon>
        <taxon>Dermanyssoidea</taxon>
        <taxon>Laelapidae</taxon>
        <taxon>Tropilaelaps</taxon>
    </lineage>
</organism>
<dbReference type="Proteomes" id="UP000192247">
    <property type="component" value="Unassembled WGS sequence"/>
</dbReference>
<dbReference type="InParanoid" id="A0A1V9XCX8"/>
<dbReference type="OrthoDB" id="10483922at2759"/>
<dbReference type="AlphaFoldDB" id="A0A1V9XCX8"/>
<sequence>MQCGMLTGIVHLVVKNMKAADNDIEVDGYEELKLSSSPRHRDSSPLLQSPPSSDDETPTDAHGGRTHLSSSECTGRLELVGCAACGECFESAEALVEHHEHRCVGLLSETEGEDESTSFVLPPRTYFACPKCPELNFKGRCELIRHLKGHRQRSLNKSRYSSSSVDAILVKKICVCRRRPCRCPPRSLKKVHPITARKVSEAAHNASAAVLCHICFAGKLSLDKEAKINDLKDGSPDGIQCTVCLSEPQRHHNSSP</sequence>
<keyword evidence="3" id="KW-1185">Reference proteome</keyword>
<reference evidence="2 3" key="1">
    <citation type="journal article" date="2017" name="Gigascience">
        <title>Draft genome of the honey bee ectoparasitic mite, Tropilaelaps mercedesae, is shaped by the parasitic life history.</title>
        <authorList>
            <person name="Dong X."/>
            <person name="Armstrong S.D."/>
            <person name="Xia D."/>
            <person name="Makepeace B.L."/>
            <person name="Darby A.C."/>
            <person name="Kadowaki T."/>
        </authorList>
    </citation>
    <scope>NUCLEOTIDE SEQUENCE [LARGE SCALE GENOMIC DNA]</scope>
    <source>
        <strain evidence="2">Wuxi-XJTLU</strain>
    </source>
</reference>
<evidence type="ECO:0000313" key="2">
    <source>
        <dbReference type="EMBL" id="OQR71208.1"/>
    </source>
</evidence>
<proteinExistence type="predicted"/>
<name>A0A1V9XCX8_9ACAR</name>
<accession>A0A1V9XCX8</accession>
<comment type="caution">
    <text evidence="2">The sequence shown here is derived from an EMBL/GenBank/DDBJ whole genome shotgun (WGS) entry which is preliminary data.</text>
</comment>
<evidence type="ECO:0000313" key="3">
    <source>
        <dbReference type="Proteomes" id="UP000192247"/>
    </source>
</evidence>
<feature type="region of interest" description="Disordered" evidence="1">
    <location>
        <begin position="35"/>
        <end position="69"/>
    </location>
</feature>
<dbReference type="EMBL" id="MNPL01015167">
    <property type="protein sequence ID" value="OQR71208.1"/>
    <property type="molecule type" value="Genomic_DNA"/>
</dbReference>
<evidence type="ECO:0000256" key="1">
    <source>
        <dbReference type="SAM" id="MobiDB-lite"/>
    </source>
</evidence>
<protein>
    <submittedName>
        <fullName evidence="2">Uncharacterized protein</fullName>
    </submittedName>
</protein>
<gene>
    <name evidence="2" type="ORF">BIW11_11145</name>
</gene>